<proteinExistence type="predicted"/>
<dbReference type="Proteomes" id="UP001054945">
    <property type="component" value="Unassembled WGS sequence"/>
</dbReference>
<dbReference type="EMBL" id="BPLR01018694">
    <property type="protein sequence ID" value="GIZ01614.1"/>
    <property type="molecule type" value="Genomic_DNA"/>
</dbReference>
<protein>
    <submittedName>
        <fullName evidence="1">Uncharacterized protein</fullName>
    </submittedName>
</protein>
<comment type="caution">
    <text evidence="1">The sequence shown here is derived from an EMBL/GenBank/DDBJ whole genome shotgun (WGS) entry which is preliminary data.</text>
</comment>
<gene>
    <name evidence="1" type="ORF">CEXT_605601</name>
</gene>
<evidence type="ECO:0000313" key="1">
    <source>
        <dbReference type="EMBL" id="GIZ01614.1"/>
    </source>
</evidence>
<dbReference type="AlphaFoldDB" id="A0AAV4Y635"/>
<keyword evidence="2" id="KW-1185">Reference proteome</keyword>
<name>A0AAV4Y635_CAEEX</name>
<accession>A0AAV4Y635</accession>
<reference evidence="1 2" key="1">
    <citation type="submission" date="2021-06" db="EMBL/GenBank/DDBJ databases">
        <title>Caerostris extrusa draft genome.</title>
        <authorList>
            <person name="Kono N."/>
            <person name="Arakawa K."/>
        </authorList>
    </citation>
    <scope>NUCLEOTIDE SEQUENCE [LARGE SCALE GENOMIC DNA]</scope>
</reference>
<organism evidence="1 2">
    <name type="scientific">Caerostris extrusa</name>
    <name type="common">Bark spider</name>
    <name type="synonym">Caerostris bankana</name>
    <dbReference type="NCBI Taxonomy" id="172846"/>
    <lineage>
        <taxon>Eukaryota</taxon>
        <taxon>Metazoa</taxon>
        <taxon>Ecdysozoa</taxon>
        <taxon>Arthropoda</taxon>
        <taxon>Chelicerata</taxon>
        <taxon>Arachnida</taxon>
        <taxon>Araneae</taxon>
        <taxon>Araneomorphae</taxon>
        <taxon>Entelegynae</taxon>
        <taxon>Araneoidea</taxon>
        <taxon>Araneidae</taxon>
        <taxon>Caerostris</taxon>
    </lineage>
</organism>
<sequence length="69" mass="7808">MLALFQYREPRGLPPVQNASMTYIPLPWQHPEAVFTGGGCIYSIRYLCRTALSPLVCHGHKKKYKSKSA</sequence>
<evidence type="ECO:0000313" key="2">
    <source>
        <dbReference type="Proteomes" id="UP001054945"/>
    </source>
</evidence>